<dbReference type="AlphaFoldDB" id="A0A2P9ARM5"/>
<evidence type="ECO:0000313" key="2">
    <source>
        <dbReference type="Proteomes" id="UP000245698"/>
    </source>
</evidence>
<gene>
    <name evidence="1" type="ORF">BQ8482_370004</name>
</gene>
<dbReference type="EMBL" id="FUIG01000045">
    <property type="protein sequence ID" value="SJM33784.1"/>
    <property type="molecule type" value="Genomic_DNA"/>
</dbReference>
<name>A0A2P9ARM5_9HYPH</name>
<dbReference type="Proteomes" id="UP000245698">
    <property type="component" value="Unassembled WGS sequence"/>
</dbReference>
<protein>
    <submittedName>
        <fullName evidence="1">Uncharacterized protein</fullName>
    </submittedName>
</protein>
<accession>A0A2P9ARM5</accession>
<proteinExistence type="predicted"/>
<reference evidence="2" key="1">
    <citation type="submission" date="2016-12" db="EMBL/GenBank/DDBJ databases">
        <authorList>
            <person name="Brunel B."/>
        </authorList>
    </citation>
    <scope>NUCLEOTIDE SEQUENCE [LARGE SCALE GENOMIC DNA]</scope>
</reference>
<keyword evidence="2" id="KW-1185">Reference proteome</keyword>
<evidence type="ECO:0000313" key="1">
    <source>
        <dbReference type="EMBL" id="SJM33784.1"/>
    </source>
</evidence>
<sequence>MCSGRSLATSRSLIVPVPSLSELNAPTEPAQPARSWLPGERRELHELPQNQVSVFAFDLFGIIEFWLSEGYMSAAAECQRSACVPCCCSGA</sequence>
<organism evidence="1 2">
    <name type="scientific">Mesorhizobium delmotii</name>
    <dbReference type="NCBI Taxonomy" id="1631247"/>
    <lineage>
        <taxon>Bacteria</taxon>
        <taxon>Pseudomonadati</taxon>
        <taxon>Pseudomonadota</taxon>
        <taxon>Alphaproteobacteria</taxon>
        <taxon>Hyphomicrobiales</taxon>
        <taxon>Phyllobacteriaceae</taxon>
        <taxon>Mesorhizobium</taxon>
    </lineage>
</organism>